<feature type="region of interest" description="Disordered" evidence="1">
    <location>
        <begin position="18"/>
        <end position="91"/>
    </location>
</feature>
<dbReference type="AlphaFoldDB" id="A0A151NCU2"/>
<evidence type="ECO:0000256" key="1">
    <source>
        <dbReference type="SAM" id="MobiDB-lite"/>
    </source>
</evidence>
<dbReference type="Proteomes" id="UP000050525">
    <property type="component" value="Unassembled WGS sequence"/>
</dbReference>
<dbReference type="EMBL" id="AKHW03003364">
    <property type="protein sequence ID" value="KYO34638.1"/>
    <property type="molecule type" value="Genomic_DNA"/>
</dbReference>
<comment type="caution">
    <text evidence="2">The sequence shown here is derived from an EMBL/GenBank/DDBJ whole genome shotgun (WGS) entry which is preliminary data.</text>
</comment>
<protein>
    <submittedName>
        <fullName evidence="2">Uncharacterized protein</fullName>
    </submittedName>
</protein>
<gene>
    <name evidence="2" type="ORF">Y1Q_0015429</name>
</gene>
<sequence>MAIHHFLIMWQKQKTGTFKSPQKRFSLMPKRTVPHSTTEQDETAQPVLPSLRKLVGKGGTWSTPPHDSLDQGSEPESRAVMADPPIQSIHP</sequence>
<proteinExistence type="predicted"/>
<organism evidence="2 3">
    <name type="scientific">Alligator mississippiensis</name>
    <name type="common">American alligator</name>
    <dbReference type="NCBI Taxonomy" id="8496"/>
    <lineage>
        <taxon>Eukaryota</taxon>
        <taxon>Metazoa</taxon>
        <taxon>Chordata</taxon>
        <taxon>Craniata</taxon>
        <taxon>Vertebrata</taxon>
        <taxon>Euteleostomi</taxon>
        <taxon>Archelosauria</taxon>
        <taxon>Archosauria</taxon>
        <taxon>Crocodylia</taxon>
        <taxon>Alligatoridae</taxon>
        <taxon>Alligatorinae</taxon>
        <taxon>Alligator</taxon>
    </lineage>
</organism>
<evidence type="ECO:0000313" key="3">
    <source>
        <dbReference type="Proteomes" id="UP000050525"/>
    </source>
</evidence>
<accession>A0A151NCU2</accession>
<name>A0A151NCU2_ALLMI</name>
<evidence type="ECO:0000313" key="2">
    <source>
        <dbReference type="EMBL" id="KYO34638.1"/>
    </source>
</evidence>
<keyword evidence="3" id="KW-1185">Reference proteome</keyword>
<reference evidence="2 3" key="1">
    <citation type="journal article" date="2012" name="Genome Biol.">
        <title>Sequencing three crocodilian genomes to illuminate the evolution of archosaurs and amniotes.</title>
        <authorList>
            <person name="St John J.A."/>
            <person name="Braun E.L."/>
            <person name="Isberg S.R."/>
            <person name="Miles L.G."/>
            <person name="Chong A.Y."/>
            <person name="Gongora J."/>
            <person name="Dalzell P."/>
            <person name="Moran C."/>
            <person name="Bed'hom B."/>
            <person name="Abzhanov A."/>
            <person name="Burgess S.C."/>
            <person name="Cooksey A.M."/>
            <person name="Castoe T.A."/>
            <person name="Crawford N.G."/>
            <person name="Densmore L.D."/>
            <person name="Drew J.C."/>
            <person name="Edwards S.V."/>
            <person name="Faircloth B.C."/>
            <person name="Fujita M.K."/>
            <person name="Greenwold M.J."/>
            <person name="Hoffmann F.G."/>
            <person name="Howard J.M."/>
            <person name="Iguchi T."/>
            <person name="Janes D.E."/>
            <person name="Khan S.Y."/>
            <person name="Kohno S."/>
            <person name="de Koning A.J."/>
            <person name="Lance S.L."/>
            <person name="McCarthy F.M."/>
            <person name="McCormack J.E."/>
            <person name="Merchant M.E."/>
            <person name="Peterson D.G."/>
            <person name="Pollock D.D."/>
            <person name="Pourmand N."/>
            <person name="Raney B.J."/>
            <person name="Roessler K.A."/>
            <person name="Sanford J.R."/>
            <person name="Sawyer R.H."/>
            <person name="Schmidt C.J."/>
            <person name="Triplett E.W."/>
            <person name="Tuberville T.D."/>
            <person name="Venegas-Anaya M."/>
            <person name="Howard J.T."/>
            <person name="Jarvis E.D."/>
            <person name="Guillette L.J.Jr."/>
            <person name="Glenn T.C."/>
            <person name="Green R.E."/>
            <person name="Ray D.A."/>
        </authorList>
    </citation>
    <scope>NUCLEOTIDE SEQUENCE [LARGE SCALE GENOMIC DNA]</scope>
    <source>
        <strain evidence="2">KSC_2009_1</strain>
    </source>
</reference>